<feature type="chain" id="PRO_5045747368" description="DUF1593 domain-containing protein" evidence="1">
    <location>
        <begin position="28"/>
        <end position="544"/>
    </location>
</feature>
<keyword evidence="5" id="KW-1185">Reference proteome</keyword>
<dbReference type="EMBL" id="BMLN01000001">
    <property type="protein sequence ID" value="GGN90593.1"/>
    <property type="molecule type" value="Genomic_DNA"/>
</dbReference>
<dbReference type="Gene3D" id="3.90.245.10">
    <property type="entry name" value="Ribonucleoside hydrolase-like"/>
    <property type="match status" value="1"/>
</dbReference>
<evidence type="ECO:0000313" key="5">
    <source>
        <dbReference type="Proteomes" id="UP000606653"/>
    </source>
</evidence>
<protein>
    <recommendedName>
        <fullName evidence="6">DUF1593 domain-containing protein</fullName>
    </recommendedName>
</protein>
<dbReference type="Pfam" id="PF21027">
    <property type="entry name" value="Sde0182_C"/>
    <property type="match status" value="1"/>
</dbReference>
<keyword evidence="1" id="KW-0732">Signal</keyword>
<dbReference type="InterPro" id="IPR011483">
    <property type="entry name" value="Sde182_NH-like"/>
</dbReference>
<dbReference type="Proteomes" id="UP000606653">
    <property type="component" value="Unassembled WGS sequence"/>
</dbReference>
<feature type="signal peptide" evidence="1">
    <location>
        <begin position="1"/>
        <end position="27"/>
    </location>
</feature>
<gene>
    <name evidence="4" type="ORF">GCM10010969_01290</name>
</gene>
<proteinExistence type="predicted"/>
<feature type="domain" description="Cellulose-binding Sde182 C-terminal" evidence="3">
    <location>
        <begin position="433"/>
        <end position="543"/>
    </location>
</feature>
<dbReference type="InterPro" id="IPR036452">
    <property type="entry name" value="Ribo_hydro-like"/>
</dbReference>
<evidence type="ECO:0000259" key="2">
    <source>
        <dbReference type="Pfam" id="PF07632"/>
    </source>
</evidence>
<dbReference type="RefSeq" id="WP_018975064.1">
    <property type="nucleotide sequence ID" value="NZ_BMLN01000001.1"/>
</dbReference>
<dbReference type="InterPro" id="IPR048527">
    <property type="entry name" value="Sde182_C"/>
</dbReference>
<feature type="domain" description="Cellulose-binding Sde182 nucleoside hydrolase-like" evidence="2">
    <location>
        <begin position="59"/>
        <end position="357"/>
    </location>
</feature>
<dbReference type="InterPro" id="IPR013783">
    <property type="entry name" value="Ig-like_fold"/>
</dbReference>
<accession>A0ABQ2KQT2</accession>
<evidence type="ECO:0000313" key="4">
    <source>
        <dbReference type="EMBL" id="GGN90593.1"/>
    </source>
</evidence>
<sequence length="544" mass="61655">MNKVRWGKMLAVLNLSAVLAVGGSAQAYATTASQGMGSEGTAVRPAVEQNAQLKQNQARTVITNDGEVDDMNSMLRFLLYANEVDLAGIVLTSSVYHYAGDSAKNIEPYRWTGTQWLTDMIDAYAQAYPNLIKHADGYPTPDYLRSVTKIGNISYKGEMEEVTEGSEFLKELFLDNDPRDLYVQTWGGTNTTARALKSIEEQYKGTAQWAEIQKKVSDKLVVYIILDQDDSYNEYIAKSWPDIRILNDQSNFWHFAYAWQYHTPAVNDKLQGKWNFENIGNGHGPLLDLYALMGDGKMIEGELIEEQRGSEEYLAANPQYNRYDFISEGDSPSFFYLIDNGLRSMEDPSYGGWGGRFGKVNDTLYRNNVLDYDVYTTRYEAEYTLMRWFDDIQNDFAARADWAIASEYSEANHNPVLSIKEGLDITASPGQYVTLHATGSDPDGDNLSYRWWRYHEADTYNDSPVEPMEVVKEMAGDLLLGLHREKAEGEHRNKIGMRNADTAVMSFRVPKDAERGDTIHMIAEVQDDGAHNLKHYQRVIITVK</sequence>
<reference evidence="5" key="1">
    <citation type="journal article" date="2019" name="Int. J. Syst. Evol. Microbiol.">
        <title>The Global Catalogue of Microorganisms (GCM) 10K type strain sequencing project: providing services to taxonomists for standard genome sequencing and annotation.</title>
        <authorList>
            <consortium name="The Broad Institute Genomics Platform"/>
            <consortium name="The Broad Institute Genome Sequencing Center for Infectious Disease"/>
            <person name="Wu L."/>
            <person name="Ma J."/>
        </authorList>
    </citation>
    <scope>NUCLEOTIDE SEQUENCE [LARGE SCALE GENOMIC DNA]</scope>
    <source>
        <strain evidence="5">CGMCC 1.6964</strain>
    </source>
</reference>
<evidence type="ECO:0000259" key="3">
    <source>
        <dbReference type="Pfam" id="PF21027"/>
    </source>
</evidence>
<evidence type="ECO:0000256" key="1">
    <source>
        <dbReference type="SAM" id="SignalP"/>
    </source>
</evidence>
<comment type="caution">
    <text evidence="4">The sequence shown here is derived from an EMBL/GenBank/DDBJ whole genome shotgun (WGS) entry which is preliminary data.</text>
</comment>
<organism evidence="4 5">
    <name type="scientific">Saccharibacillus kuerlensis</name>
    <dbReference type="NCBI Taxonomy" id="459527"/>
    <lineage>
        <taxon>Bacteria</taxon>
        <taxon>Bacillati</taxon>
        <taxon>Bacillota</taxon>
        <taxon>Bacilli</taxon>
        <taxon>Bacillales</taxon>
        <taxon>Paenibacillaceae</taxon>
        <taxon>Saccharibacillus</taxon>
    </lineage>
</organism>
<name>A0ABQ2KQT2_9BACL</name>
<evidence type="ECO:0008006" key="6">
    <source>
        <dbReference type="Google" id="ProtNLM"/>
    </source>
</evidence>
<dbReference type="Gene3D" id="2.60.40.10">
    <property type="entry name" value="Immunoglobulins"/>
    <property type="match status" value="1"/>
</dbReference>
<dbReference type="Pfam" id="PF07632">
    <property type="entry name" value="Sde182_NH-like"/>
    <property type="match status" value="1"/>
</dbReference>